<feature type="compositionally biased region" description="Low complexity" evidence="10">
    <location>
        <begin position="599"/>
        <end position="619"/>
    </location>
</feature>
<keyword evidence="3" id="KW-0808">Transferase</keyword>
<dbReference type="Pfam" id="PF00069">
    <property type="entry name" value="Pkinase"/>
    <property type="match status" value="1"/>
</dbReference>
<dbReference type="PROSITE" id="PS51178">
    <property type="entry name" value="PASTA"/>
    <property type="match status" value="3"/>
</dbReference>
<feature type="domain" description="PASTA" evidence="13">
    <location>
        <begin position="496"/>
        <end position="563"/>
    </location>
</feature>
<protein>
    <recommendedName>
        <fullName evidence="1">non-specific serine/threonine protein kinase</fullName>
        <ecNumber evidence="1">2.7.11.1</ecNumber>
    </recommendedName>
</protein>
<dbReference type="PROSITE" id="PS50011">
    <property type="entry name" value="PROTEIN_KINASE_DOM"/>
    <property type="match status" value="1"/>
</dbReference>
<evidence type="ECO:0000256" key="4">
    <source>
        <dbReference type="ARBA" id="ARBA00022741"/>
    </source>
</evidence>
<evidence type="ECO:0000313" key="14">
    <source>
        <dbReference type="EMBL" id="AKA69960.1"/>
    </source>
</evidence>
<accession>A0A0E3JP28</accession>
<feature type="compositionally biased region" description="Polar residues" evidence="10">
    <location>
        <begin position="567"/>
        <end position="579"/>
    </location>
</feature>
<proteinExistence type="predicted"/>
<evidence type="ECO:0000256" key="5">
    <source>
        <dbReference type="ARBA" id="ARBA00022777"/>
    </source>
</evidence>
<evidence type="ECO:0000256" key="1">
    <source>
        <dbReference type="ARBA" id="ARBA00012513"/>
    </source>
</evidence>
<dbReference type="EC" id="2.7.11.1" evidence="1"/>
<feature type="domain" description="Protein kinase" evidence="12">
    <location>
        <begin position="10"/>
        <end position="267"/>
    </location>
</feature>
<dbReference type="Gene3D" id="3.30.200.20">
    <property type="entry name" value="Phosphorylase Kinase, domain 1"/>
    <property type="match status" value="1"/>
</dbReference>
<reference evidence="14 15" key="1">
    <citation type="journal article" date="2015" name="J. Biotechnol.">
        <title>Complete genome sequence of a malodorant-producing acetogen, Clostridium scatologenes ATCC 25775(T).</title>
        <authorList>
            <person name="Zhu Z."/>
            <person name="Guo T."/>
            <person name="Zheng H."/>
            <person name="Song T."/>
            <person name="Ouyang P."/>
            <person name="Xie J."/>
        </authorList>
    </citation>
    <scope>NUCLEOTIDE SEQUENCE [LARGE SCALE GENOMIC DNA]</scope>
    <source>
        <strain evidence="14 15">ATCC 25775</strain>
    </source>
</reference>
<dbReference type="KEGG" id="csq:CSCA_2835"/>
<dbReference type="Gene3D" id="1.10.510.10">
    <property type="entry name" value="Transferase(Phosphotransferase) domain 1"/>
    <property type="match status" value="1"/>
</dbReference>
<comment type="catalytic activity">
    <reaction evidence="8">
        <text>L-seryl-[protein] + ATP = O-phospho-L-seryl-[protein] + ADP + H(+)</text>
        <dbReference type="Rhea" id="RHEA:17989"/>
        <dbReference type="Rhea" id="RHEA-COMP:9863"/>
        <dbReference type="Rhea" id="RHEA-COMP:11604"/>
        <dbReference type="ChEBI" id="CHEBI:15378"/>
        <dbReference type="ChEBI" id="CHEBI:29999"/>
        <dbReference type="ChEBI" id="CHEBI:30616"/>
        <dbReference type="ChEBI" id="CHEBI:83421"/>
        <dbReference type="ChEBI" id="CHEBI:456216"/>
        <dbReference type="EC" id="2.7.11.1"/>
    </reaction>
</comment>
<evidence type="ECO:0000256" key="9">
    <source>
        <dbReference type="PROSITE-ProRule" id="PRU10141"/>
    </source>
</evidence>
<feature type="compositionally biased region" description="Basic and acidic residues" evidence="10">
    <location>
        <begin position="581"/>
        <end position="590"/>
    </location>
</feature>
<feature type="region of interest" description="Disordered" evidence="10">
    <location>
        <begin position="527"/>
        <end position="619"/>
    </location>
</feature>
<keyword evidence="5 14" id="KW-0418">Kinase</keyword>
<dbReference type="GO" id="GO:0004674">
    <property type="term" value="F:protein serine/threonine kinase activity"/>
    <property type="evidence" value="ECO:0007669"/>
    <property type="project" value="UniProtKB-KW"/>
</dbReference>
<name>A0A0E3JP28_CLOSL</name>
<dbReference type="Proteomes" id="UP000033115">
    <property type="component" value="Chromosome"/>
</dbReference>
<feature type="compositionally biased region" description="Polar residues" evidence="10">
    <location>
        <begin position="541"/>
        <end position="559"/>
    </location>
</feature>
<dbReference type="PANTHER" id="PTHR43289:SF34">
    <property type="entry name" value="SERINE_THREONINE-PROTEIN KINASE YBDM-RELATED"/>
    <property type="match status" value="1"/>
</dbReference>
<keyword evidence="15" id="KW-1185">Reference proteome</keyword>
<evidence type="ECO:0000256" key="10">
    <source>
        <dbReference type="SAM" id="MobiDB-lite"/>
    </source>
</evidence>
<evidence type="ECO:0000259" key="12">
    <source>
        <dbReference type="PROSITE" id="PS50011"/>
    </source>
</evidence>
<comment type="catalytic activity">
    <reaction evidence="7">
        <text>L-threonyl-[protein] + ATP = O-phospho-L-threonyl-[protein] + ADP + H(+)</text>
        <dbReference type="Rhea" id="RHEA:46608"/>
        <dbReference type="Rhea" id="RHEA-COMP:11060"/>
        <dbReference type="Rhea" id="RHEA-COMP:11605"/>
        <dbReference type="ChEBI" id="CHEBI:15378"/>
        <dbReference type="ChEBI" id="CHEBI:30013"/>
        <dbReference type="ChEBI" id="CHEBI:30616"/>
        <dbReference type="ChEBI" id="CHEBI:61977"/>
        <dbReference type="ChEBI" id="CHEBI:456216"/>
        <dbReference type="EC" id="2.7.11.1"/>
    </reaction>
</comment>
<dbReference type="PROSITE" id="PS00108">
    <property type="entry name" value="PROTEIN_KINASE_ST"/>
    <property type="match status" value="1"/>
</dbReference>
<dbReference type="InterPro" id="IPR008271">
    <property type="entry name" value="Ser/Thr_kinase_AS"/>
</dbReference>
<dbReference type="CDD" id="cd06577">
    <property type="entry name" value="PASTA_pknB"/>
    <property type="match status" value="3"/>
</dbReference>
<dbReference type="SUPFAM" id="SSF54184">
    <property type="entry name" value="Penicillin-binding protein 2x (pbp-2x), c-terminal domain"/>
    <property type="match status" value="1"/>
</dbReference>
<dbReference type="InterPro" id="IPR011009">
    <property type="entry name" value="Kinase-like_dom_sf"/>
</dbReference>
<dbReference type="STRING" id="1548.CSCA_2835"/>
<feature type="domain" description="PASTA" evidence="13">
    <location>
        <begin position="359"/>
        <end position="425"/>
    </location>
</feature>
<dbReference type="AlphaFoldDB" id="A0A0E3JP28"/>
<evidence type="ECO:0000313" key="15">
    <source>
        <dbReference type="Proteomes" id="UP000033115"/>
    </source>
</evidence>
<evidence type="ECO:0000259" key="13">
    <source>
        <dbReference type="PROSITE" id="PS51178"/>
    </source>
</evidence>
<evidence type="ECO:0000256" key="3">
    <source>
        <dbReference type="ARBA" id="ARBA00022679"/>
    </source>
</evidence>
<keyword evidence="11" id="KW-0472">Membrane</keyword>
<dbReference type="PROSITE" id="PS00107">
    <property type="entry name" value="PROTEIN_KINASE_ATP"/>
    <property type="match status" value="1"/>
</dbReference>
<sequence>MIGTMLGNRYELLEKIGEGGMALVYKAKCHLLNRYVAVKILKEQYSDDKEFVEKFKREATAVASLSDNNIVNIYDVGTQGDINYIVMEYVNGKTLKQIIREQGKIPTAKTANLAIQIARALDCAHRNNIIHRDIKPQNILVTNEGLVKVTDFGIAKASNSVTITNSSKVMGSAHYFSPEQARGSFVDCRTDIYSLGIVIYEMCTGRVPYDADSPVSVALKHIQEPVIPPNQLNENIPDNLNNLILKAVEKEPIKRYQTIKDMLTDLRKIEKNQEVNICTNDFDEDMTRVMDAVVVDDKDKYNKNKYDNGKKHNDDYDDQYDKKKTMIDPKKRKILMFVTAAILVLVIGGVSGYFALNKTSAKTTVPKIVGMKQEDAKKAVEDSKLKFVSIGKEKSDKPEGTVLRTYPDPGTSVNVNSEVRVSISGGPDKLAVPSLIGMDLDSAKDVIEKSGLKLGDVSRQYDDSVPKGNVIKQDPQPDSDATTDTKINLVVSRGQEVKNLTVPDVNGKGIDEASGTISSAGFKVTKSAVDTSDKSQDGKVISQSISGGEQAKAGSTVNLTYYKYKEQQPTQPDSKNSDPNVDPKKGDQQDPSKGTNDPSKSGTSDSNNKSNSGNNNKSQ</sequence>
<dbReference type="HOGENOM" id="CLU_000288_135_2_9"/>
<dbReference type="InterPro" id="IPR005543">
    <property type="entry name" value="PASTA_dom"/>
</dbReference>
<feature type="binding site" evidence="9">
    <location>
        <position position="39"/>
    </location>
    <ligand>
        <name>ATP</name>
        <dbReference type="ChEBI" id="CHEBI:30616"/>
    </ligand>
</feature>
<evidence type="ECO:0000256" key="6">
    <source>
        <dbReference type="ARBA" id="ARBA00022840"/>
    </source>
</evidence>
<evidence type="ECO:0000256" key="11">
    <source>
        <dbReference type="SAM" id="Phobius"/>
    </source>
</evidence>
<dbReference type="SMART" id="SM00740">
    <property type="entry name" value="PASTA"/>
    <property type="match status" value="3"/>
</dbReference>
<feature type="transmembrane region" description="Helical" evidence="11">
    <location>
        <begin position="334"/>
        <end position="356"/>
    </location>
</feature>
<keyword evidence="11" id="KW-1133">Transmembrane helix</keyword>
<keyword evidence="2" id="KW-0723">Serine/threonine-protein kinase</keyword>
<dbReference type="Gene3D" id="3.30.10.20">
    <property type="match status" value="3"/>
</dbReference>
<dbReference type="InterPro" id="IPR000719">
    <property type="entry name" value="Prot_kinase_dom"/>
</dbReference>
<gene>
    <name evidence="14" type="ORF">CSCA_2835</name>
</gene>
<keyword evidence="4 9" id="KW-0547">Nucleotide-binding</keyword>
<dbReference type="NCBIfam" id="NF033483">
    <property type="entry name" value="PknB_PASTA_kin"/>
    <property type="match status" value="1"/>
</dbReference>
<dbReference type="GO" id="GO:0005524">
    <property type="term" value="F:ATP binding"/>
    <property type="evidence" value="ECO:0007669"/>
    <property type="project" value="UniProtKB-UniRule"/>
</dbReference>
<feature type="domain" description="PASTA" evidence="13">
    <location>
        <begin position="426"/>
        <end position="493"/>
    </location>
</feature>
<dbReference type="RefSeq" id="WP_029161456.1">
    <property type="nucleotide sequence ID" value="NZ_CP009933.1"/>
</dbReference>
<dbReference type="SUPFAM" id="SSF56112">
    <property type="entry name" value="Protein kinase-like (PK-like)"/>
    <property type="match status" value="1"/>
</dbReference>
<dbReference type="EMBL" id="CP009933">
    <property type="protein sequence ID" value="AKA69960.1"/>
    <property type="molecule type" value="Genomic_DNA"/>
</dbReference>
<dbReference type="FunFam" id="1.10.510.10:FF:000021">
    <property type="entry name" value="Serine/threonine protein kinase"/>
    <property type="match status" value="1"/>
</dbReference>
<dbReference type="SMART" id="SM00220">
    <property type="entry name" value="S_TKc"/>
    <property type="match status" value="1"/>
</dbReference>
<keyword evidence="11" id="KW-0812">Transmembrane</keyword>
<dbReference type="PANTHER" id="PTHR43289">
    <property type="entry name" value="MITOGEN-ACTIVATED PROTEIN KINASE KINASE KINASE 20-RELATED"/>
    <property type="match status" value="1"/>
</dbReference>
<dbReference type="InterPro" id="IPR017441">
    <property type="entry name" value="Protein_kinase_ATP_BS"/>
</dbReference>
<dbReference type="Pfam" id="PF03793">
    <property type="entry name" value="PASTA"/>
    <property type="match status" value="3"/>
</dbReference>
<evidence type="ECO:0000256" key="2">
    <source>
        <dbReference type="ARBA" id="ARBA00022527"/>
    </source>
</evidence>
<evidence type="ECO:0000256" key="7">
    <source>
        <dbReference type="ARBA" id="ARBA00047899"/>
    </source>
</evidence>
<keyword evidence="6 9" id="KW-0067">ATP-binding</keyword>
<evidence type="ECO:0000256" key="8">
    <source>
        <dbReference type="ARBA" id="ARBA00048679"/>
    </source>
</evidence>
<organism evidence="14 15">
    <name type="scientific">Clostridium scatologenes</name>
    <dbReference type="NCBI Taxonomy" id="1548"/>
    <lineage>
        <taxon>Bacteria</taxon>
        <taxon>Bacillati</taxon>
        <taxon>Bacillota</taxon>
        <taxon>Clostridia</taxon>
        <taxon>Eubacteriales</taxon>
        <taxon>Clostridiaceae</taxon>
        <taxon>Clostridium</taxon>
    </lineage>
</organism>
<dbReference type="FunFam" id="3.30.200.20:FF:000035">
    <property type="entry name" value="Serine/threonine protein kinase Stk1"/>
    <property type="match status" value="1"/>
</dbReference>
<dbReference type="CDD" id="cd14014">
    <property type="entry name" value="STKc_PknB_like"/>
    <property type="match status" value="1"/>
</dbReference>